<dbReference type="OrthoDB" id="8680240at2"/>
<keyword evidence="6" id="KW-1185">Reference proteome</keyword>
<evidence type="ECO:0000256" key="2">
    <source>
        <dbReference type="ARBA" id="ARBA00023125"/>
    </source>
</evidence>
<gene>
    <name evidence="5" type="ORF">AA309_07985</name>
</gene>
<keyword evidence="1" id="KW-0805">Transcription regulation</keyword>
<dbReference type="GO" id="GO:0003677">
    <property type="term" value="F:DNA binding"/>
    <property type="evidence" value="ECO:0007669"/>
    <property type="project" value="UniProtKB-KW"/>
</dbReference>
<dbReference type="CDD" id="cd07377">
    <property type="entry name" value="WHTH_GntR"/>
    <property type="match status" value="1"/>
</dbReference>
<feature type="domain" description="HTH gntR-type" evidence="4">
    <location>
        <begin position="8"/>
        <end position="75"/>
    </location>
</feature>
<dbReference type="EMBL" id="LCYG01000019">
    <property type="protein sequence ID" value="KLK93592.1"/>
    <property type="molecule type" value="Genomic_DNA"/>
</dbReference>
<dbReference type="PANTHER" id="PTHR43537:SF20">
    <property type="entry name" value="HTH-TYPE TRANSCRIPTIONAL REPRESSOR GLAR"/>
    <property type="match status" value="1"/>
</dbReference>
<name>A0A0H1RLR7_9HYPH</name>
<dbReference type="Proteomes" id="UP000035489">
    <property type="component" value="Unassembled WGS sequence"/>
</dbReference>
<accession>A0A0H1RLR7</accession>
<dbReference type="PROSITE" id="PS50949">
    <property type="entry name" value="HTH_GNTR"/>
    <property type="match status" value="1"/>
</dbReference>
<dbReference type="PANTHER" id="PTHR43537">
    <property type="entry name" value="TRANSCRIPTIONAL REGULATOR, GNTR FAMILY"/>
    <property type="match status" value="1"/>
</dbReference>
<dbReference type="Pfam" id="PF00392">
    <property type="entry name" value="GntR"/>
    <property type="match status" value="1"/>
</dbReference>
<evidence type="ECO:0000313" key="6">
    <source>
        <dbReference type="Proteomes" id="UP000035489"/>
    </source>
</evidence>
<proteinExistence type="predicted"/>
<dbReference type="SUPFAM" id="SSF48008">
    <property type="entry name" value="GntR ligand-binding domain-like"/>
    <property type="match status" value="1"/>
</dbReference>
<dbReference type="SMART" id="SM00895">
    <property type="entry name" value="FCD"/>
    <property type="match status" value="1"/>
</dbReference>
<keyword evidence="3" id="KW-0804">Transcription</keyword>
<dbReference type="InterPro" id="IPR036390">
    <property type="entry name" value="WH_DNA-bd_sf"/>
</dbReference>
<dbReference type="GO" id="GO:0003700">
    <property type="term" value="F:DNA-binding transcription factor activity"/>
    <property type="evidence" value="ECO:0007669"/>
    <property type="project" value="InterPro"/>
</dbReference>
<dbReference type="Gene3D" id="1.20.120.530">
    <property type="entry name" value="GntR ligand-binding domain-like"/>
    <property type="match status" value="1"/>
</dbReference>
<dbReference type="PATRIC" id="fig|1225564.3.peg.2135"/>
<dbReference type="RefSeq" id="WP_047188475.1">
    <property type="nucleotide sequence ID" value="NZ_LCYG01000019.1"/>
</dbReference>
<dbReference type="InterPro" id="IPR036388">
    <property type="entry name" value="WH-like_DNA-bd_sf"/>
</dbReference>
<dbReference type="Gene3D" id="1.10.10.10">
    <property type="entry name" value="Winged helix-like DNA-binding domain superfamily/Winged helix DNA-binding domain"/>
    <property type="match status" value="1"/>
</dbReference>
<dbReference type="SMART" id="SM00345">
    <property type="entry name" value="HTH_GNTR"/>
    <property type="match status" value="1"/>
</dbReference>
<keyword evidence="2" id="KW-0238">DNA-binding</keyword>
<evidence type="ECO:0000313" key="5">
    <source>
        <dbReference type="EMBL" id="KLK93592.1"/>
    </source>
</evidence>
<dbReference type="InterPro" id="IPR008920">
    <property type="entry name" value="TF_FadR/GntR_C"/>
</dbReference>
<organism evidence="5 6">
    <name type="scientific">Microvirga vignae</name>
    <dbReference type="NCBI Taxonomy" id="1225564"/>
    <lineage>
        <taxon>Bacteria</taxon>
        <taxon>Pseudomonadati</taxon>
        <taxon>Pseudomonadota</taxon>
        <taxon>Alphaproteobacteria</taxon>
        <taxon>Hyphomicrobiales</taxon>
        <taxon>Methylobacteriaceae</taxon>
        <taxon>Microvirga</taxon>
    </lineage>
</organism>
<dbReference type="AlphaFoldDB" id="A0A0H1RLR7"/>
<dbReference type="Pfam" id="PF07729">
    <property type="entry name" value="FCD"/>
    <property type="match status" value="1"/>
</dbReference>
<evidence type="ECO:0000256" key="1">
    <source>
        <dbReference type="ARBA" id="ARBA00023015"/>
    </source>
</evidence>
<reference evidence="5 6" key="1">
    <citation type="submission" date="2015-05" db="EMBL/GenBank/DDBJ databases">
        <title>Draft genome sequence of Microvirga vignae strain BR3299, a novel nitrogen fixing bacteria isolated from Brazil semi-aired region.</title>
        <authorList>
            <person name="Zilli J.E."/>
            <person name="Passos S.R."/>
            <person name="Leite J."/>
            <person name="Baldani J.I."/>
            <person name="Xavier G.R."/>
            <person name="Rumjaneck N.G."/>
            <person name="Simoes-Araujo J.L."/>
        </authorList>
    </citation>
    <scope>NUCLEOTIDE SEQUENCE [LARGE SCALE GENOMIC DNA]</scope>
    <source>
        <strain evidence="5 6">BR3299</strain>
    </source>
</reference>
<protein>
    <submittedName>
        <fullName evidence="5">GntR family transcriptional regulator</fullName>
    </submittedName>
</protein>
<dbReference type="STRING" id="1225564.AA309_07985"/>
<dbReference type="SUPFAM" id="SSF46785">
    <property type="entry name" value="Winged helix' DNA-binding domain"/>
    <property type="match status" value="1"/>
</dbReference>
<evidence type="ECO:0000256" key="3">
    <source>
        <dbReference type="ARBA" id="ARBA00023163"/>
    </source>
</evidence>
<comment type="caution">
    <text evidence="5">The sequence shown here is derived from an EMBL/GenBank/DDBJ whole genome shotgun (WGS) entry which is preliminary data.</text>
</comment>
<dbReference type="InterPro" id="IPR011711">
    <property type="entry name" value="GntR_C"/>
</dbReference>
<sequence length="222" mass="24649">MSVELLATSIADRAYDRIRADIVFGRLAPGGRLRLDRLAKDYGASVSTVREILSRLSSEGLVIAEGQRGFQVTPVSPEGLQDVASMRLLLETYALPLSFAAGDLEWESRVVAAHYKLAVLERRMMAGETAGMELWKRYDREFHQTLIEACGSQTLLDLYGGVFDQYLRYQMVAVVFRGEIAAQEHKLLLDCALARDAECACEVLSRHVNGCVDYTLNSGALR</sequence>
<evidence type="ECO:0000259" key="4">
    <source>
        <dbReference type="PROSITE" id="PS50949"/>
    </source>
</evidence>
<dbReference type="InterPro" id="IPR000524">
    <property type="entry name" value="Tscrpt_reg_HTH_GntR"/>
</dbReference>